<keyword evidence="1" id="KW-0812">Transmembrane</keyword>
<feature type="transmembrane region" description="Helical" evidence="1">
    <location>
        <begin position="46"/>
        <end position="65"/>
    </location>
</feature>
<keyword evidence="1" id="KW-0472">Membrane</keyword>
<feature type="transmembrane region" description="Helical" evidence="1">
    <location>
        <begin position="12"/>
        <end position="34"/>
    </location>
</feature>
<dbReference type="InterPro" id="IPR008756">
    <property type="entry name" value="Peptidase_M56"/>
</dbReference>
<protein>
    <submittedName>
        <fullName evidence="3">Regulatory protein BlaR1</fullName>
    </submittedName>
</protein>
<feature type="domain" description="Peptidase M56" evidence="2">
    <location>
        <begin position="56"/>
        <end position="276"/>
    </location>
</feature>
<dbReference type="Pfam" id="PF05569">
    <property type="entry name" value="Peptidase_M56"/>
    <property type="match status" value="1"/>
</dbReference>
<dbReference type="AlphaFoldDB" id="A0A0P1ESL5"/>
<keyword evidence="1" id="KW-1133">Transmembrane helix</keyword>
<gene>
    <name evidence="3" type="primary">blaR1</name>
    <name evidence="3" type="ORF">SHM7688_02863</name>
</gene>
<dbReference type="CDD" id="cd07341">
    <property type="entry name" value="M56_BlaR1_MecR1_like"/>
    <property type="match status" value="1"/>
</dbReference>
<evidence type="ECO:0000256" key="1">
    <source>
        <dbReference type="SAM" id="Phobius"/>
    </source>
</evidence>
<name>A0A0P1ESL5_9RHOB</name>
<organism evidence="3 4">
    <name type="scientific">Shimia marina</name>
    <dbReference type="NCBI Taxonomy" id="321267"/>
    <lineage>
        <taxon>Bacteria</taxon>
        <taxon>Pseudomonadati</taxon>
        <taxon>Pseudomonadota</taxon>
        <taxon>Alphaproteobacteria</taxon>
        <taxon>Rhodobacterales</taxon>
        <taxon>Roseobacteraceae</taxon>
    </lineage>
</organism>
<dbReference type="OrthoDB" id="7743548at2"/>
<keyword evidence="4" id="KW-1185">Reference proteome</keyword>
<sequence>MTVDQIVGGAIWIQLVILLAACVFGAFEGILVLSGRRRSFYTRRRMGMAVIACLAVLPLVAPYLVTSPYAASVNATDAIVAQVLNGNLDISASRMMQILTLKSEWMSQVATASSTAAQVLIAGFLAAFIARTCYLVVNIARICNALKSGRVVQRTRRCRLVATSSVSVPFSTRGLWYYYVVLPEALIADRAAVQMALGHELQHIRQGDVDAEVLLSLISPIAVLNPGFWFLSSRLRKLGELACDRAYLARKGFDAHGYALRLLEVARSTSAAKQQPTAFGVPLVGRRVPFLSRRSMLKDRIVAIADHQAEPAKEAVVFGAFLSLVMAGVVLLGAVSLAEPEDWSHERIMLSTVANLDRLNHLNTLAQRSW</sequence>
<reference evidence="3 4" key="1">
    <citation type="submission" date="2015-09" db="EMBL/GenBank/DDBJ databases">
        <authorList>
            <consortium name="Swine Surveillance"/>
        </authorList>
    </citation>
    <scope>NUCLEOTIDE SEQUENCE [LARGE SCALE GENOMIC DNA]</scope>
    <source>
        <strain evidence="3 4">CECT 7688</strain>
    </source>
</reference>
<dbReference type="EMBL" id="CYPW01000027">
    <property type="protein sequence ID" value="CUH53409.1"/>
    <property type="molecule type" value="Genomic_DNA"/>
</dbReference>
<accession>A0A0P1ESL5</accession>
<dbReference type="PANTHER" id="PTHR34978:SF3">
    <property type="entry name" value="SLR0241 PROTEIN"/>
    <property type="match status" value="1"/>
</dbReference>
<feature type="transmembrane region" description="Helical" evidence="1">
    <location>
        <begin position="315"/>
        <end position="338"/>
    </location>
</feature>
<dbReference type="Proteomes" id="UP000054823">
    <property type="component" value="Unassembled WGS sequence"/>
</dbReference>
<evidence type="ECO:0000313" key="3">
    <source>
        <dbReference type="EMBL" id="CUH53409.1"/>
    </source>
</evidence>
<evidence type="ECO:0000259" key="2">
    <source>
        <dbReference type="Pfam" id="PF05569"/>
    </source>
</evidence>
<dbReference type="STRING" id="321267.SHM7688_02863"/>
<proteinExistence type="predicted"/>
<dbReference type="PANTHER" id="PTHR34978">
    <property type="entry name" value="POSSIBLE SENSOR-TRANSDUCER PROTEIN BLAR"/>
    <property type="match status" value="1"/>
</dbReference>
<evidence type="ECO:0000313" key="4">
    <source>
        <dbReference type="Proteomes" id="UP000054823"/>
    </source>
</evidence>
<dbReference type="RefSeq" id="WP_058240569.1">
    <property type="nucleotide sequence ID" value="NZ_CYPW01000027.1"/>
</dbReference>
<feature type="transmembrane region" description="Helical" evidence="1">
    <location>
        <begin position="115"/>
        <end position="137"/>
    </location>
</feature>
<dbReference type="InterPro" id="IPR052173">
    <property type="entry name" value="Beta-lactam_resp_regulator"/>
</dbReference>